<organism evidence="4 5">
    <name type="scientific">Actinia tenebrosa</name>
    <name type="common">Australian red waratah sea anemone</name>
    <dbReference type="NCBI Taxonomy" id="6105"/>
    <lineage>
        <taxon>Eukaryota</taxon>
        <taxon>Metazoa</taxon>
        <taxon>Cnidaria</taxon>
        <taxon>Anthozoa</taxon>
        <taxon>Hexacorallia</taxon>
        <taxon>Actiniaria</taxon>
        <taxon>Actiniidae</taxon>
        <taxon>Actinia</taxon>
    </lineage>
</organism>
<dbReference type="PROSITE" id="PS50011">
    <property type="entry name" value="PROTEIN_KINASE_DOM"/>
    <property type="match status" value="1"/>
</dbReference>
<comment type="similarity">
    <text evidence="1">Belongs to the protein kinase superfamily.</text>
</comment>
<keyword evidence="4" id="KW-1185">Reference proteome</keyword>
<evidence type="ECO:0000256" key="2">
    <source>
        <dbReference type="SAM" id="MobiDB-lite"/>
    </source>
</evidence>
<reference evidence="5" key="1">
    <citation type="submission" date="2025-08" db="UniProtKB">
        <authorList>
            <consortium name="RefSeq"/>
        </authorList>
    </citation>
    <scope>IDENTIFICATION</scope>
    <source>
        <tissue evidence="5">Tentacle</tissue>
    </source>
</reference>
<dbReference type="InterPro" id="IPR016024">
    <property type="entry name" value="ARM-type_fold"/>
</dbReference>
<dbReference type="OrthoDB" id="9942861at2759"/>
<feature type="compositionally biased region" description="Low complexity" evidence="2">
    <location>
        <begin position="589"/>
        <end position="600"/>
    </location>
</feature>
<feature type="compositionally biased region" description="Polar residues" evidence="2">
    <location>
        <begin position="562"/>
        <end position="575"/>
    </location>
</feature>
<evidence type="ECO:0000313" key="4">
    <source>
        <dbReference type="Proteomes" id="UP000515163"/>
    </source>
</evidence>
<dbReference type="PANTHER" id="PTHR12984">
    <property type="entry name" value="SCY1-RELATED S/T PROTEIN KINASE-LIKE"/>
    <property type="match status" value="1"/>
</dbReference>
<dbReference type="InParanoid" id="A0A6P8IRD0"/>
<dbReference type="AlphaFoldDB" id="A0A6P8IRD0"/>
<dbReference type="PANTHER" id="PTHR12984:SF15">
    <property type="entry name" value="PROTEIN-ASSOCIATING WITH THE CARBOXYL-TERMINAL DOMAIN OF EZRIN"/>
    <property type="match status" value="1"/>
</dbReference>
<proteinExistence type="inferred from homology"/>
<dbReference type="Proteomes" id="UP000515163">
    <property type="component" value="Unplaced"/>
</dbReference>
<feature type="compositionally biased region" description="Acidic residues" evidence="2">
    <location>
        <begin position="576"/>
        <end position="585"/>
    </location>
</feature>
<dbReference type="FunCoup" id="A0A6P8IRD0">
    <property type="interactions" value="1585"/>
</dbReference>
<feature type="region of interest" description="Disordered" evidence="2">
    <location>
        <begin position="487"/>
        <end position="512"/>
    </location>
</feature>
<dbReference type="GO" id="GO:0005524">
    <property type="term" value="F:ATP binding"/>
    <property type="evidence" value="ECO:0007669"/>
    <property type="project" value="InterPro"/>
</dbReference>
<dbReference type="InterPro" id="IPR051177">
    <property type="entry name" value="CIK-Related_Protein"/>
</dbReference>
<dbReference type="Gene3D" id="1.10.510.10">
    <property type="entry name" value="Transferase(Phosphotransferase) domain 1"/>
    <property type="match status" value="1"/>
</dbReference>
<name>A0A6P8IRD0_ACTTE</name>
<dbReference type="InterPro" id="IPR011989">
    <property type="entry name" value="ARM-like"/>
</dbReference>
<dbReference type="Gene3D" id="3.30.200.20">
    <property type="entry name" value="Phosphorylase Kinase, domain 1"/>
    <property type="match status" value="1"/>
</dbReference>
<dbReference type="Gene3D" id="1.25.10.10">
    <property type="entry name" value="Leucine-rich Repeat Variant"/>
    <property type="match status" value="1"/>
</dbReference>
<dbReference type="SUPFAM" id="SSF56112">
    <property type="entry name" value="Protein kinase-like (PK-like)"/>
    <property type="match status" value="1"/>
</dbReference>
<accession>A0A6P8IRD0</accession>
<feature type="compositionally biased region" description="Acidic residues" evidence="2">
    <location>
        <begin position="764"/>
        <end position="774"/>
    </location>
</feature>
<dbReference type="GO" id="GO:0004672">
    <property type="term" value="F:protein kinase activity"/>
    <property type="evidence" value="ECO:0007669"/>
    <property type="project" value="InterPro"/>
</dbReference>
<feature type="compositionally biased region" description="Basic and acidic residues" evidence="2">
    <location>
        <begin position="489"/>
        <end position="512"/>
    </location>
</feature>
<feature type="compositionally biased region" description="Polar residues" evidence="2">
    <location>
        <begin position="608"/>
        <end position="617"/>
    </location>
</feature>
<sequence>MGSECSVYKDYELEEPLDTSNSDWILYPAHSKATNTPVKRVTIFVHEKNKNERKKGKSGLTNSSQFLKVLRHPAILKYYGSYENSEVVMVTEPVQPLENVLHELDVDEIIAGLYNIVQALVFLHEKGDLSHNNVSLSSIYVSDNDGSWKLGGMQCVCKSELVTKQFLEDIKPLRDIKAVAPDEKEDKVTLTAENKHCIDAYGFGMLVSDILDSRDDLGTAGDRFGELMQTSFLNTEPKMRPELQSLLSNDYFKNDYLEVVTFLSNITIKSDIDKDKFFSSLASKLQNISPSVIARRLLTKLMSRFVMAEPSAEKEFLPHLLTPGTGMIQHETDNIFPVLPLDLFRQYCTPILKKLWVIKDLHIRIMLLKFFPLFSKAFEVEDLEKVVLPQILIGLRDTNDSLVSATFYALATLVPILGGEVVVGGERQKYFIEGRPKFSLGSSQQVEDHRQAIFSSSGNQRKKSITSPLNVSQALSIERNLEKINTNIKRPERNDEERHKRKMEMEKRRNERRIERELKKAERERKRAELDKNEHKTLLEMAKEHRGSAKFESQMEGKVESQNEGLNQSGVSTASEDFEEWEDFQMGDSSSKSNSSSPSSFKKDKTSPTRFTPTSMKTLERFDLTDVDFTPNQAQGSSKNLRSEFQSSDLISWDTFETAQNPTSRTSQPKSVATGKAMKLNLKKGNNTKMSKAKAKPVDDLGKMFEVPDFSVKSSEPDFFSDMQPQVEFKSYDGGIGGGNVKSAYSKKMDVSSTSQGAQVGADWDVDEDWTDFE</sequence>
<dbReference type="KEGG" id="aten:116304021"/>
<feature type="region of interest" description="Disordered" evidence="2">
    <location>
        <begin position="751"/>
        <end position="774"/>
    </location>
</feature>
<dbReference type="SUPFAM" id="SSF48371">
    <property type="entry name" value="ARM repeat"/>
    <property type="match status" value="1"/>
</dbReference>
<dbReference type="InterPro" id="IPR000719">
    <property type="entry name" value="Prot_kinase_dom"/>
</dbReference>
<gene>
    <name evidence="5" type="primary">LOC116304021</name>
</gene>
<feature type="domain" description="Protein kinase" evidence="3">
    <location>
        <begin position="1"/>
        <end position="322"/>
    </location>
</feature>
<dbReference type="InterPro" id="IPR011009">
    <property type="entry name" value="Kinase-like_dom_sf"/>
</dbReference>
<evidence type="ECO:0000313" key="5">
    <source>
        <dbReference type="RefSeq" id="XP_031569529.1"/>
    </source>
</evidence>
<evidence type="ECO:0000256" key="1">
    <source>
        <dbReference type="ARBA" id="ARBA00038349"/>
    </source>
</evidence>
<dbReference type="RefSeq" id="XP_031569529.1">
    <property type="nucleotide sequence ID" value="XM_031713669.1"/>
</dbReference>
<feature type="compositionally biased region" description="Basic and acidic residues" evidence="2">
    <location>
        <begin position="544"/>
        <end position="561"/>
    </location>
</feature>
<dbReference type="GeneID" id="116304021"/>
<evidence type="ECO:0000259" key="3">
    <source>
        <dbReference type="PROSITE" id="PS50011"/>
    </source>
</evidence>
<feature type="region of interest" description="Disordered" evidence="2">
    <location>
        <begin position="544"/>
        <end position="644"/>
    </location>
</feature>
<protein>
    <submittedName>
        <fullName evidence="5">Protein-associating with the carboxyl-terminal domain of ezrin-like</fullName>
    </submittedName>
</protein>
<feature type="compositionally biased region" description="Polar residues" evidence="2">
    <location>
        <begin position="630"/>
        <end position="644"/>
    </location>
</feature>